<protein>
    <recommendedName>
        <fullName evidence="6">PiggyBac transposable element-derived protein domain-containing protein</fullName>
    </recommendedName>
</protein>
<feature type="compositionally biased region" description="Basic and acidic residues" evidence="1">
    <location>
        <begin position="28"/>
        <end position="38"/>
    </location>
</feature>
<evidence type="ECO:0000313" key="5">
    <source>
        <dbReference type="Proteomes" id="UP001432146"/>
    </source>
</evidence>
<evidence type="ECO:0000313" key="4">
    <source>
        <dbReference type="EMBL" id="KAK9297925.1"/>
    </source>
</evidence>
<organism evidence="4 5">
    <name type="scientific">Tetragonisca angustula</name>
    <dbReference type="NCBI Taxonomy" id="166442"/>
    <lineage>
        <taxon>Eukaryota</taxon>
        <taxon>Metazoa</taxon>
        <taxon>Ecdysozoa</taxon>
        <taxon>Arthropoda</taxon>
        <taxon>Hexapoda</taxon>
        <taxon>Insecta</taxon>
        <taxon>Pterygota</taxon>
        <taxon>Neoptera</taxon>
        <taxon>Endopterygota</taxon>
        <taxon>Hymenoptera</taxon>
        <taxon>Apocrita</taxon>
        <taxon>Aculeata</taxon>
        <taxon>Apoidea</taxon>
        <taxon>Anthophila</taxon>
        <taxon>Apidae</taxon>
        <taxon>Tetragonisca</taxon>
    </lineage>
</organism>
<evidence type="ECO:0000256" key="1">
    <source>
        <dbReference type="SAM" id="MobiDB-lite"/>
    </source>
</evidence>
<dbReference type="Pfam" id="PF13843">
    <property type="entry name" value="DDE_Tnp_1_7"/>
    <property type="match status" value="1"/>
</dbReference>
<dbReference type="PANTHER" id="PTHR46599">
    <property type="entry name" value="PIGGYBAC TRANSPOSABLE ELEMENT-DERIVED PROTEIN 4"/>
    <property type="match status" value="1"/>
</dbReference>
<feature type="compositionally biased region" description="Acidic residues" evidence="1">
    <location>
        <begin position="82"/>
        <end position="94"/>
    </location>
</feature>
<dbReference type="InterPro" id="IPR032718">
    <property type="entry name" value="PGBD4_Znf_C"/>
</dbReference>
<evidence type="ECO:0000259" key="3">
    <source>
        <dbReference type="Pfam" id="PF13843"/>
    </source>
</evidence>
<comment type="caution">
    <text evidence="4">The sequence shown here is derived from an EMBL/GenBank/DDBJ whole genome shotgun (WGS) entry which is preliminary data.</text>
</comment>
<dbReference type="InterPro" id="IPR029526">
    <property type="entry name" value="PGBD"/>
</dbReference>
<dbReference type="Pfam" id="PF13842">
    <property type="entry name" value="zf-Tnp_2"/>
    <property type="match status" value="1"/>
</dbReference>
<feature type="compositionally biased region" description="Polar residues" evidence="1">
    <location>
        <begin position="46"/>
        <end position="59"/>
    </location>
</feature>
<feature type="domain" description="PiggyBac transposable element-derived protein" evidence="3">
    <location>
        <begin position="155"/>
        <end position="514"/>
    </location>
</feature>
<dbReference type="AlphaFoldDB" id="A0AAW0ZJY6"/>
<accession>A0AAW0ZJY6</accession>
<name>A0AAW0ZJY6_9HYME</name>
<keyword evidence="5" id="KW-1185">Reference proteome</keyword>
<evidence type="ECO:0000259" key="2">
    <source>
        <dbReference type="Pfam" id="PF13842"/>
    </source>
</evidence>
<feature type="compositionally biased region" description="Basic residues" evidence="1">
    <location>
        <begin position="1"/>
        <end position="11"/>
    </location>
</feature>
<gene>
    <name evidence="4" type="ORF">QLX08_008465</name>
</gene>
<reference evidence="4 5" key="1">
    <citation type="submission" date="2024-05" db="EMBL/GenBank/DDBJ databases">
        <title>The nuclear and mitochondrial genome assemblies of Tetragonisca angustula (Apidae: Meliponini), a tiny yet remarkable pollinator in the Neotropics.</title>
        <authorList>
            <person name="Ferrari R."/>
            <person name="Ricardo P.C."/>
            <person name="Dias F.C."/>
            <person name="Araujo N.S."/>
            <person name="Soares D.O."/>
            <person name="Zhou Q.-S."/>
            <person name="Zhu C.-D."/>
            <person name="Coutinho L."/>
            <person name="Airas M.C."/>
            <person name="Batista T.M."/>
        </authorList>
    </citation>
    <scope>NUCLEOTIDE SEQUENCE [LARGE SCALE GENOMIC DNA]</scope>
    <source>
        <strain evidence="4">ASF017062</strain>
        <tissue evidence="4">Abdomen</tissue>
    </source>
</reference>
<evidence type="ECO:0008006" key="6">
    <source>
        <dbReference type="Google" id="ProtNLM"/>
    </source>
</evidence>
<dbReference type="EMBL" id="JAWNGG020000182">
    <property type="protein sequence ID" value="KAK9297925.1"/>
    <property type="molecule type" value="Genomic_DNA"/>
</dbReference>
<sequence length="611" mass="70564">MSKREGLKRKMTPPEDVAGPSGISKTSDPAKKKEKVEVESESSESPETSQTAHTIQTHRSSFSSESSLQSSSREMPLLGFDSDSDEIESETGSAEEDISLPFKFLHITDEGSDEEPEEPSFVPRVVHNFANENPGQANFPFEGMAGFCIFEYPRTPINFFRLLAHDTFLTCIIKRMNLLGDKLKSSALEEEKPCRFRNWQPLTQKEFEKFLAVVYLTGQIKSADLDWYWKKSRIYQCPIFATVIPKERFLEILYVFHIDCGFDDEEIDDPSTQPKPLDIFNKTMKEVYYPSKKLTVDESVISFRSQLYFRQNVSSKKCKYGLKLYTLTEPNGMVLRIHTHLQTKDTDRPDTDEIVRKLISDFLGIGHVVYLDQNFINYAIVKDFLEQKTHTLGMVKKTEPENPVAVVNVVLTPGQVFQQFSPEGICVMKYNPKNTEKDAIMMISTQQSATMELVKSKGKIVERPTMYLDYSLVMEAVERTEQFFMFYPCKRAKKLLMTTKFAIHMFQTILFNSFLLCSRYHRVKFSRFRDSTIKALLRSTVSLDLETSLKRELQRSRIHVPVLVEEDEKKYCVVCLNEGLKRKETKLICPNCSGRPGLCVDKCFRRHHNYH</sequence>
<proteinExistence type="predicted"/>
<feature type="compositionally biased region" description="Low complexity" evidence="1">
    <location>
        <begin position="60"/>
        <end position="72"/>
    </location>
</feature>
<dbReference type="PANTHER" id="PTHR46599:SF3">
    <property type="entry name" value="PIGGYBAC TRANSPOSABLE ELEMENT-DERIVED PROTEIN 4"/>
    <property type="match status" value="1"/>
</dbReference>
<feature type="domain" description="PiggyBac transposable element-derived protein 4 C-terminal zinc-finger" evidence="2">
    <location>
        <begin position="566"/>
        <end position="608"/>
    </location>
</feature>
<dbReference type="Proteomes" id="UP001432146">
    <property type="component" value="Unassembled WGS sequence"/>
</dbReference>
<feature type="region of interest" description="Disordered" evidence="1">
    <location>
        <begin position="1"/>
        <end position="94"/>
    </location>
</feature>